<feature type="region of interest" description="Disordered" evidence="1">
    <location>
        <begin position="69"/>
        <end position="102"/>
    </location>
</feature>
<dbReference type="Proteomes" id="UP000290289">
    <property type="component" value="Chromosome 16"/>
</dbReference>
<feature type="region of interest" description="Disordered" evidence="1">
    <location>
        <begin position="25"/>
        <end position="50"/>
    </location>
</feature>
<organism evidence="2 3">
    <name type="scientific">Malus domestica</name>
    <name type="common">Apple</name>
    <name type="synonym">Pyrus malus</name>
    <dbReference type="NCBI Taxonomy" id="3750"/>
    <lineage>
        <taxon>Eukaryota</taxon>
        <taxon>Viridiplantae</taxon>
        <taxon>Streptophyta</taxon>
        <taxon>Embryophyta</taxon>
        <taxon>Tracheophyta</taxon>
        <taxon>Spermatophyta</taxon>
        <taxon>Magnoliopsida</taxon>
        <taxon>eudicotyledons</taxon>
        <taxon>Gunneridae</taxon>
        <taxon>Pentapetalae</taxon>
        <taxon>rosids</taxon>
        <taxon>fabids</taxon>
        <taxon>Rosales</taxon>
        <taxon>Rosaceae</taxon>
        <taxon>Amygdaloideae</taxon>
        <taxon>Maleae</taxon>
        <taxon>Malus</taxon>
    </lineage>
</organism>
<name>A0A498HQ69_MALDO</name>
<sequence>MPYHLTATARLLASRASQTLSIAGSAAATSPLDMGTTSVSPVTPFGPTVSTAPASSSYSMMYPLLSARWTHRQPRSSEEAEQSSEASFVHEEGSQIGNTSFS</sequence>
<keyword evidence="3" id="KW-1185">Reference proteome</keyword>
<proteinExistence type="predicted"/>
<gene>
    <name evidence="2" type="ORF">DVH24_015635</name>
</gene>
<reference evidence="2 3" key="1">
    <citation type="submission" date="2018-10" db="EMBL/GenBank/DDBJ databases">
        <title>A high-quality apple genome assembly.</title>
        <authorList>
            <person name="Hu J."/>
        </authorList>
    </citation>
    <scope>NUCLEOTIDE SEQUENCE [LARGE SCALE GENOMIC DNA]</scope>
    <source>
        <strain evidence="3">cv. HFTH1</strain>
        <tissue evidence="2">Young leaf</tissue>
    </source>
</reference>
<evidence type="ECO:0000256" key="1">
    <source>
        <dbReference type="SAM" id="MobiDB-lite"/>
    </source>
</evidence>
<dbReference type="AlphaFoldDB" id="A0A498HQ69"/>
<accession>A0A498HQ69</accession>
<dbReference type="EMBL" id="RDQH01000342">
    <property type="protein sequence ID" value="RXH71013.1"/>
    <property type="molecule type" value="Genomic_DNA"/>
</dbReference>
<comment type="caution">
    <text evidence="2">The sequence shown here is derived from an EMBL/GenBank/DDBJ whole genome shotgun (WGS) entry which is preliminary data.</text>
</comment>
<evidence type="ECO:0000313" key="3">
    <source>
        <dbReference type="Proteomes" id="UP000290289"/>
    </source>
</evidence>
<evidence type="ECO:0000313" key="2">
    <source>
        <dbReference type="EMBL" id="RXH71013.1"/>
    </source>
</evidence>
<protein>
    <submittedName>
        <fullName evidence="2">Uncharacterized protein</fullName>
    </submittedName>
</protein>